<feature type="domain" description="Sodium/calcium exchanger membrane region" evidence="9">
    <location>
        <begin position="28"/>
        <end position="186"/>
    </location>
</feature>
<name>A0ABQ6FU66_9CHLR</name>
<evidence type="ECO:0000313" key="10">
    <source>
        <dbReference type="EMBL" id="GLV57320.1"/>
    </source>
</evidence>
<feature type="transmembrane region" description="Helical" evidence="8">
    <location>
        <begin position="62"/>
        <end position="83"/>
    </location>
</feature>
<evidence type="ECO:0000256" key="5">
    <source>
        <dbReference type="ARBA" id="ARBA00023065"/>
    </source>
</evidence>
<evidence type="ECO:0000256" key="7">
    <source>
        <dbReference type="SAM" id="MobiDB-lite"/>
    </source>
</evidence>
<proteinExistence type="predicted"/>
<dbReference type="Gene3D" id="1.20.1420.30">
    <property type="entry name" value="NCX, central ion-binding region"/>
    <property type="match status" value="2"/>
</dbReference>
<organism evidence="10 11">
    <name type="scientific">Dictyobacter halimunensis</name>
    <dbReference type="NCBI Taxonomy" id="3026934"/>
    <lineage>
        <taxon>Bacteria</taxon>
        <taxon>Bacillati</taxon>
        <taxon>Chloroflexota</taxon>
        <taxon>Ktedonobacteria</taxon>
        <taxon>Ktedonobacterales</taxon>
        <taxon>Dictyobacteraceae</taxon>
        <taxon>Dictyobacter</taxon>
    </lineage>
</organism>
<evidence type="ECO:0000259" key="9">
    <source>
        <dbReference type="Pfam" id="PF01699"/>
    </source>
</evidence>
<dbReference type="EMBL" id="BSRI01000002">
    <property type="protein sequence ID" value="GLV57320.1"/>
    <property type="molecule type" value="Genomic_DNA"/>
</dbReference>
<feature type="transmembrane region" description="Helical" evidence="8">
    <location>
        <begin position="439"/>
        <end position="460"/>
    </location>
</feature>
<evidence type="ECO:0000256" key="8">
    <source>
        <dbReference type="SAM" id="Phobius"/>
    </source>
</evidence>
<feature type="transmembrane region" description="Helical" evidence="8">
    <location>
        <begin position="412"/>
        <end position="432"/>
    </location>
</feature>
<dbReference type="PANTHER" id="PTHR31503:SF22">
    <property type="entry name" value="VACUOLAR CALCIUM ION TRANSPORTER"/>
    <property type="match status" value="1"/>
</dbReference>
<comment type="subcellular location">
    <subcellularLocation>
        <location evidence="1">Endomembrane system</location>
        <topology evidence="1">Multi-pass membrane protein</topology>
    </subcellularLocation>
</comment>
<accession>A0ABQ6FU66</accession>
<keyword evidence="4 8" id="KW-1133">Transmembrane helix</keyword>
<evidence type="ECO:0000256" key="2">
    <source>
        <dbReference type="ARBA" id="ARBA00022448"/>
    </source>
</evidence>
<feature type="transmembrane region" description="Helical" evidence="8">
    <location>
        <begin position="343"/>
        <end position="362"/>
    </location>
</feature>
<protein>
    <recommendedName>
        <fullName evidence="9">Sodium/calcium exchanger membrane region domain-containing protein</fullName>
    </recommendedName>
</protein>
<evidence type="ECO:0000256" key="3">
    <source>
        <dbReference type="ARBA" id="ARBA00022692"/>
    </source>
</evidence>
<keyword evidence="5" id="KW-0406">Ion transport</keyword>
<keyword evidence="6 8" id="KW-0472">Membrane</keyword>
<gene>
    <name evidence="10" type="ORF">KDH_41560</name>
</gene>
<keyword evidence="2" id="KW-0813">Transport</keyword>
<evidence type="ECO:0000256" key="1">
    <source>
        <dbReference type="ARBA" id="ARBA00004127"/>
    </source>
</evidence>
<feature type="transmembrane region" description="Helical" evidence="8">
    <location>
        <begin position="127"/>
        <end position="151"/>
    </location>
</feature>
<dbReference type="PANTHER" id="PTHR31503">
    <property type="entry name" value="VACUOLAR CALCIUM ION TRANSPORTER"/>
    <property type="match status" value="1"/>
</dbReference>
<dbReference type="Pfam" id="PF01699">
    <property type="entry name" value="Na_Ca_ex"/>
    <property type="match status" value="2"/>
</dbReference>
<dbReference type="InterPro" id="IPR044880">
    <property type="entry name" value="NCX_ion-bd_dom_sf"/>
</dbReference>
<reference evidence="10 11" key="1">
    <citation type="submission" date="2023-02" db="EMBL/GenBank/DDBJ databases">
        <title>Dictyobacter halimunensis sp. nov., a new member of the class Ktedonobacteria from forest soil in a geothermal area.</title>
        <authorList>
            <person name="Rachmania M.K."/>
            <person name="Ningsih F."/>
            <person name="Sakai Y."/>
            <person name="Yabe S."/>
            <person name="Yokota A."/>
            <person name="Sjamsuridzal W."/>
        </authorList>
    </citation>
    <scope>NUCLEOTIDE SEQUENCE [LARGE SCALE GENOMIC DNA]</scope>
    <source>
        <strain evidence="10 11">S3.2.2.5</strain>
    </source>
</reference>
<feature type="region of interest" description="Disordered" evidence="7">
    <location>
        <begin position="255"/>
        <end position="278"/>
    </location>
</feature>
<feature type="transmembrane region" description="Helical" evidence="8">
    <location>
        <begin position="316"/>
        <end position="337"/>
    </location>
</feature>
<feature type="transmembrane region" description="Helical" evidence="8">
    <location>
        <begin position="29"/>
        <end position="50"/>
    </location>
</feature>
<dbReference type="InterPro" id="IPR004837">
    <property type="entry name" value="NaCa_Exmemb"/>
</dbReference>
<evidence type="ECO:0000313" key="11">
    <source>
        <dbReference type="Proteomes" id="UP001344906"/>
    </source>
</evidence>
<evidence type="ECO:0000256" key="4">
    <source>
        <dbReference type="ARBA" id="ARBA00022989"/>
    </source>
</evidence>
<feature type="transmembrane region" description="Helical" evidence="8">
    <location>
        <begin position="89"/>
        <end position="115"/>
    </location>
</feature>
<keyword evidence="11" id="KW-1185">Reference proteome</keyword>
<dbReference type="RefSeq" id="WP_338253243.1">
    <property type="nucleotide sequence ID" value="NZ_BSRI01000002.1"/>
</dbReference>
<comment type="caution">
    <text evidence="10">The sequence shown here is derived from an EMBL/GenBank/DDBJ whole genome shotgun (WGS) entry which is preliminary data.</text>
</comment>
<evidence type="ECO:0000256" key="6">
    <source>
        <dbReference type="ARBA" id="ARBA00023136"/>
    </source>
</evidence>
<dbReference type="Proteomes" id="UP001344906">
    <property type="component" value="Unassembled WGS sequence"/>
</dbReference>
<sequence>MPRWLYFLLIFAALAVVFEYVPFIHVPSWVLFVIAALGIVPLAALIGQSVEEVAEHTGERIGGLLFATFGNATELIIGIISLTKGLVDVVSATIIGTVLGNLLLVFGIAVCIGGFKNGRLRFETRPASQYASLLALSIGGLLLPTIAEIFATRANQSMVAERGVMLSDAIAVMLLIGYVASILFSVFRLGDKHQENEVEIDPLVGARSAAAIMRLLAYRQHLAQSSVAGKSGVLRRIDGTVDAIVAHETGNAAGAAGAVAEQDKAPEATDGNSASKNSLLDPSLVLKRSAGKQAQTAPEEAKPNEEAKKVPLWRSLLLLILATVGVAIISEILVGTIEPMTAVLHWNAAFVGLIFIPLIGGLPEYFNTISMALDKRMEMVLSASAGSSIQIALLMAPILVLVSLFMPHRLDLIFSLVELAVLALATFLFSEVTKDGELVWLEGLLMILLYAMMGGTIFLFGNSPVIPG</sequence>
<feature type="domain" description="Sodium/calcium exchanger membrane region" evidence="9">
    <location>
        <begin position="315"/>
        <end position="452"/>
    </location>
</feature>
<keyword evidence="3 8" id="KW-0812">Transmembrane</keyword>
<feature type="transmembrane region" description="Helical" evidence="8">
    <location>
        <begin position="383"/>
        <end position="406"/>
    </location>
</feature>
<dbReference type="InterPro" id="IPR004713">
    <property type="entry name" value="CaH_exchang"/>
</dbReference>
<feature type="transmembrane region" description="Helical" evidence="8">
    <location>
        <begin position="163"/>
        <end position="187"/>
    </location>
</feature>